<protein>
    <recommendedName>
        <fullName evidence="5">Transmembrane protein</fullName>
    </recommendedName>
</protein>
<proteinExistence type="predicted"/>
<keyword evidence="2" id="KW-1133">Transmembrane helix</keyword>
<sequence>MVLQRRLQQAATEEEANPQDDNAKARNKSSAVLSLLASLALFSYFTSVPSSSAIFSDPSSFFLSMSCKLRLSSNTPSSAVVVAFPSSSSAGRRLLHVVLASNRAYQFRPLCSSLLVGVSDSGR</sequence>
<feature type="compositionally biased region" description="Polar residues" evidence="1">
    <location>
        <begin position="1"/>
        <end position="11"/>
    </location>
</feature>
<keyword evidence="4" id="KW-1185">Reference proteome</keyword>
<feature type="transmembrane region" description="Helical" evidence="2">
    <location>
        <begin position="32"/>
        <end position="55"/>
    </location>
</feature>
<comment type="caution">
    <text evidence="3">The sequence shown here is derived from an EMBL/GenBank/DDBJ whole genome shotgun (WGS) entry which is preliminary data.</text>
</comment>
<evidence type="ECO:0000256" key="1">
    <source>
        <dbReference type="SAM" id="MobiDB-lite"/>
    </source>
</evidence>
<name>A0ABU6QJQ9_9FABA</name>
<evidence type="ECO:0000313" key="3">
    <source>
        <dbReference type="EMBL" id="MED6112135.1"/>
    </source>
</evidence>
<organism evidence="3 4">
    <name type="scientific">Stylosanthes scabra</name>
    <dbReference type="NCBI Taxonomy" id="79078"/>
    <lineage>
        <taxon>Eukaryota</taxon>
        <taxon>Viridiplantae</taxon>
        <taxon>Streptophyta</taxon>
        <taxon>Embryophyta</taxon>
        <taxon>Tracheophyta</taxon>
        <taxon>Spermatophyta</taxon>
        <taxon>Magnoliopsida</taxon>
        <taxon>eudicotyledons</taxon>
        <taxon>Gunneridae</taxon>
        <taxon>Pentapetalae</taxon>
        <taxon>rosids</taxon>
        <taxon>fabids</taxon>
        <taxon>Fabales</taxon>
        <taxon>Fabaceae</taxon>
        <taxon>Papilionoideae</taxon>
        <taxon>50 kb inversion clade</taxon>
        <taxon>dalbergioids sensu lato</taxon>
        <taxon>Dalbergieae</taxon>
        <taxon>Pterocarpus clade</taxon>
        <taxon>Stylosanthes</taxon>
    </lineage>
</organism>
<dbReference type="Proteomes" id="UP001341840">
    <property type="component" value="Unassembled WGS sequence"/>
</dbReference>
<gene>
    <name evidence="3" type="ORF">PIB30_058952</name>
</gene>
<dbReference type="EMBL" id="JASCZI010000502">
    <property type="protein sequence ID" value="MED6112135.1"/>
    <property type="molecule type" value="Genomic_DNA"/>
</dbReference>
<evidence type="ECO:0000256" key="2">
    <source>
        <dbReference type="SAM" id="Phobius"/>
    </source>
</evidence>
<keyword evidence="2" id="KW-0812">Transmembrane</keyword>
<accession>A0ABU6QJQ9</accession>
<reference evidence="3 4" key="1">
    <citation type="journal article" date="2023" name="Plants (Basel)">
        <title>Bridging the Gap: Combining Genomics and Transcriptomics Approaches to Understand Stylosanthes scabra, an Orphan Legume from the Brazilian Caatinga.</title>
        <authorList>
            <person name="Ferreira-Neto J.R.C."/>
            <person name="da Silva M.D."/>
            <person name="Binneck E."/>
            <person name="de Melo N.F."/>
            <person name="da Silva R.H."/>
            <person name="de Melo A.L.T.M."/>
            <person name="Pandolfi V."/>
            <person name="Bustamante F.O."/>
            <person name="Brasileiro-Vidal A.C."/>
            <person name="Benko-Iseppon A.M."/>
        </authorList>
    </citation>
    <scope>NUCLEOTIDE SEQUENCE [LARGE SCALE GENOMIC DNA]</scope>
    <source>
        <tissue evidence="3">Leaves</tissue>
    </source>
</reference>
<keyword evidence="2" id="KW-0472">Membrane</keyword>
<evidence type="ECO:0000313" key="4">
    <source>
        <dbReference type="Proteomes" id="UP001341840"/>
    </source>
</evidence>
<feature type="region of interest" description="Disordered" evidence="1">
    <location>
        <begin position="1"/>
        <end position="25"/>
    </location>
</feature>
<evidence type="ECO:0008006" key="5">
    <source>
        <dbReference type="Google" id="ProtNLM"/>
    </source>
</evidence>